<dbReference type="KEGG" id="abac:LuPra_05242"/>
<keyword evidence="7" id="KW-1185">Reference proteome</keyword>
<dbReference type="InterPro" id="IPR036388">
    <property type="entry name" value="WH-like_DNA-bd_sf"/>
</dbReference>
<reference evidence="7" key="2">
    <citation type="submission" date="2016-04" db="EMBL/GenBank/DDBJ databases">
        <title>First Complete Genome Sequence of a Subdivision 6 Acidobacterium.</title>
        <authorList>
            <person name="Huang S."/>
            <person name="Vieira S."/>
            <person name="Bunk B."/>
            <person name="Riedel T."/>
            <person name="Sproeer C."/>
            <person name="Overmann J."/>
        </authorList>
    </citation>
    <scope>NUCLEOTIDE SEQUENCE [LARGE SCALE GENOMIC DNA]</scope>
    <source>
        <strain evidence="7">DSM 100886 HEG_-6_39</strain>
    </source>
</reference>
<protein>
    <submittedName>
        <fullName evidence="6">RNA polymerase sigma factor</fullName>
    </submittedName>
</protein>
<dbReference type="InterPro" id="IPR013325">
    <property type="entry name" value="RNA_pol_sigma_r2"/>
</dbReference>
<dbReference type="InterPro" id="IPR053812">
    <property type="entry name" value="HTH_Sigma70_ECF-like"/>
</dbReference>
<proteinExistence type="inferred from homology"/>
<feature type="domain" description="RNA polymerase sigma-70 ECF-like HTH" evidence="5">
    <location>
        <begin position="6"/>
        <end position="184"/>
    </location>
</feature>
<name>A0A143PTQ8_LUTPR</name>
<dbReference type="AlphaFoldDB" id="A0A143PTQ8"/>
<keyword evidence="4" id="KW-0804">Transcription</keyword>
<keyword evidence="2" id="KW-0805">Transcription regulation</keyword>
<dbReference type="NCBIfam" id="TIGR02937">
    <property type="entry name" value="sigma70-ECF"/>
    <property type="match status" value="1"/>
</dbReference>
<evidence type="ECO:0000259" key="5">
    <source>
        <dbReference type="Pfam" id="PF07638"/>
    </source>
</evidence>
<keyword evidence="3" id="KW-0731">Sigma factor</keyword>
<dbReference type="PANTHER" id="PTHR43133">
    <property type="entry name" value="RNA POLYMERASE ECF-TYPE SIGMA FACTO"/>
    <property type="match status" value="1"/>
</dbReference>
<reference evidence="6 7" key="1">
    <citation type="journal article" date="2016" name="Genome Announc.">
        <title>First Complete Genome Sequence of a Subdivision 6 Acidobacterium Strain.</title>
        <authorList>
            <person name="Huang S."/>
            <person name="Vieira S."/>
            <person name="Bunk B."/>
            <person name="Riedel T."/>
            <person name="Sproer C."/>
            <person name="Overmann J."/>
        </authorList>
    </citation>
    <scope>NUCLEOTIDE SEQUENCE [LARGE SCALE GENOMIC DNA]</scope>
    <source>
        <strain evidence="7">DSM 100886 HEG_-6_39</strain>
    </source>
</reference>
<dbReference type="InterPro" id="IPR011517">
    <property type="entry name" value="RNA_pol_sigma70_ECF-like"/>
</dbReference>
<dbReference type="RefSeq" id="WP_234800558.1">
    <property type="nucleotide sequence ID" value="NZ_CP015136.1"/>
</dbReference>
<dbReference type="Pfam" id="PF07638">
    <property type="entry name" value="Sigma70_ECF"/>
    <property type="match status" value="1"/>
</dbReference>
<dbReference type="Gene3D" id="1.10.1740.10">
    <property type="match status" value="1"/>
</dbReference>
<dbReference type="GO" id="GO:0006352">
    <property type="term" value="P:DNA-templated transcription initiation"/>
    <property type="evidence" value="ECO:0007669"/>
    <property type="project" value="InterPro"/>
</dbReference>
<evidence type="ECO:0000313" key="6">
    <source>
        <dbReference type="EMBL" id="AMY11972.1"/>
    </source>
</evidence>
<evidence type="ECO:0000256" key="1">
    <source>
        <dbReference type="ARBA" id="ARBA00010641"/>
    </source>
</evidence>
<sequence>MASSPDITALLGDWSRGDRTALNQLLSLVYAELRRAAARQLRRERPDHTLQPTALVHEVYIRLVDQRQVDWQNRAHFFGVAAQVMRRVLVDHARRHDAIKRGDGVRCVSIDEAKDAAAPNEIPILALDQALERLEQVDASLARIVELRAFGGLTIDEAAHVLAVSPSTVSRDWRTARAWLRRELGSEPHP</sequence>
<dbReference type="InterPro" id="IPR014284">
    <property type="entry name" value="RNA_pol_sigma-70_dom"/>
</dbReference>
<evidence type="ECO:0000256" key="4">
    <source>
        <dbReference type="ARBA" id="ARBA00023163"/>
    </source>
</evidence>
<dbReference type="EMBL" id="CP015136">
    <property type="protein sequence ID" value="AMY11972.1"/>
    <property type="molecule type" value="Genomic_DNA"/>
</dbReference>
<dbReference type="STRING" id="1855912.LuPra_05242"/>
<dbReference type="InterPro" id="IPR039425">
    <property type="entry name" value="RNA_pol_sigma-70-like"/>
</dbReference>
<dbReference type="NCBIfam" id="TIGR02999">
    <property type="entry name" value="Sig-70_X6"/>
    <property type="match status" value="1"/>
</dbReference>
<evidence type="ECO:0000256" key="2">
    <source>
        <dbReference type="ARBA" id="ARBA00023015"/>
    </source>
</evidence>
<dbReference type="PANTHER" id="PTHR43133:SF39">
    <property type="entry name" value="SIMILAR TO RNA POLYMERASE SIGMA-E FACTOR"/>
    <property type="match status" value="1"/>
</dbReference>
<organism evidence="6 7">
    <name type="scientific">Luteitalea pratensis</name>
    <dbReference type="NCBI Taxonomy" id="1855912"/>
    <lineage>
        <taxon>Bacteria</taxon>
        <taxon>Pseudomonadati</taxon>
        <taxon>Acidobacteriota</taxon>
        <taxon>Vicinamibacteria</taxon>
        <taxon>Vicinamibacterales</taxon>
        <taxon>Vicinamibacteraceae</taxon>
        <taxon>Luteitalea</taxon>
    </lineage>
</organism>
<dbReference type="SUPFAM" id="SSF88946">
    <property type="entry name" value="Sigma2 domain of RNA polymerase sigma factors"/>
    <property type="match status" value="1"/>
</dbReference>
<dbReference type="Gene3D" id="1.10.10.10">
    <property type="entry name" value="Winged helix-like DNA-binding domain superfamily/Winged helix DNA-binding domain"/>
    <property type="match status" value="1"/>
</dbReference>
<dbReference type="GO" id="GO:0016987">
    <property type="term" value="F:sigma factor activity"/>
    <property type="evidence" value="ECO:0007669"/>
    <property type="project" value="UniProtKB-KW"/>
</dbReference>
<accession>A0A143PTQ8</accession>
<dbReference type="SUPFAM" id="SSF88659">
    <property type="entry name" value="Sigma3 and sigma4 domains of RNA polymerase sigma factors"/>
    <property type="match status" value="1"/>
</dbReference>
<evidence type="ECO:0000313" key="7">
    <source>
        <dbReference type="Proteomes" id="UP000076079"/>
    </source>
</evidence>
<gene>
    <name evidence="6" type="ORF">LuPra_05242</name>
</gene>
<comment type="similarity">
    <text evidence="1">Belongs to the sigma-70 factor family. ECF subfamily.</text>
</comment>
<dbReference type="InterPro" id="IPR013324">
    <property type="entry name" value="RNA_pol_sigma_r3/r4-like"/>
</dbReference>
<evidence type="ECO:0000256" key="3">
    <source>
        <dbReference type="ARBA" id="ARBA00023082"/>
    </source>
</evidence>
<dbReference type="Proteomes" id="UP000076079">
    <property type="component" value="Chromosome"/>
</dbReference>